<evidence type="ECO:0000256" key="5">
    <source>
        <dbReference type="ARBA" id="ARBA00022771"/>
    </source>
</evidence>
<keyword evidence="5 13" id="KW-0863">Zinc-finger</keyword>
<dbReference type="GO" id="GO:0008270">
    <property type="term" value="F:zinc ion binding"/>
    <property type="evidence" value="ECO:0007669"/>
    <property type="project" value="UniProtKB-KW"/>
</dbReference>
<evidence type="ECO:0000256" key="12">
    <source>
        <dbReference type="ARBA" id="ARBA00060112"/>
    </source>
</evidence>
<evidence type="ECO:0000256" key="8">
    <source>
        <dbReference type="ARBA" id="ARBA00023004"/>
    </source>
</evidence>
<dbReference type="GO" id="GO:0016491">
    <property type="term" value="F:oxidoreductase activity"/>
    <property type="evidence" value="ECO:0007669"/>
    <property type="project" value="UniProtKB-KW"/>
</dbReference>
<dbReference type="InterPro" id="IPR001841">
    <property type="entry name" value="Znf_RING"/>
</dbReference>
<comment type="similarity">
    <text evidence="3">Belongs to the JARID1 histone demethylase family.</text>
</comment>
<dbReference type="CDD" id="cd02208">
    <property type="entry name" value="cupin_RmlC-like"/>
    <property type="match status" value="1"/>
</dbReference>
<evidence type="ECO:0008006" key="19">
    <source>
        <dbReference type="Google" id="ProtNLM"/>
    </source>
</evidence>
<organism evidence="17 18">
    <name type="scientific">Clitoria ternatea</name>
    <name type="common">Butterfly pea</name>
    <dbReference type="NCBI Taxonomy" id="43366"/>
    <lineage>
        <taxon>Eukaryota</taxon>
        <taxon>Viridiplantae</taxon>
        <taxon>Streptophyta</taxon>
        <taxon>Embryophyta</taxon>
        <taxon>Tracheophyta</taxon>
        <taxon>Spermatophyta</taxon>
        <taxon>Magnoliopsida</taxon>
        <taxon>eudicotyledons</taxon>
        <taxon>Gunneridae</taxon>
        <taxon>Pentapetalae</taxon>
        <taxon>rosids</taxon>
        <taxon>fabids</taxon>
        <taxon>Fabales</taxon>
        <taxon>Fabaceae</taxon>
        <taxon>Papilionoideae</taxon>
        <taxon>50 kb inversion clade</taxon>
        <taxon>NPAAA clade</taxon>
        <taxon>indigoferoid/millettioid clade</taxon>
        <taxon>Phaseoleae</taxon>
        <taxon>Clitoria</taxon>
    </lineage>
</organism>
<keyword evidence="8" id="KW-0408">Iron</keyword>
<evidence type="ECO:0000259" key="16">
    <source>
        <dbReference type="PROSITE" id="PS51184"/>
    </source>
</evidence>
<evidence type="ECO:0000256" key="3">
    <source>
        <dbReference type="ARBA" id="ARBA00006801"/>
    </source>
</evidence>
<evidence type="ECO:0000256" key="10">
    <source>
        <dbReference type="ARBA" id="ARBA00023163"/>
    </source>
</evidence>
<dbReference type="PANTHER" id="PTHR12549">
    <property type="entry name" value="JMJC DOMAIN-CONTAINING HISTONE DEMETHYLATION PROTEIN"/>
    <property type="match status" value="1"/>
</dbReference>
<feature type="domain" description="RING-type" evidence="15">
    <location>
        <begin position="208"/>
        <end position="254"/>
    </location>
</feature>
<evidence type="ECO:0000256" key="14">
    <source>
        <dbReference type="SAM" id="MobiDB-lite"/>
    </source>
</evidence>
<dbReference type="FunFam" id="2.60.120.650:FF:000026">
    <property type="entry name" value="Transcription factor jumonji domain-containing protein"/>
    <property type="match status" value="1"/>
</dbReference>
<comment type="cofactor">
    <cofactor evidence="1">
        <name>Fe(2+)</name>
        <dbReference type="ChEBI" id="CHEBI:29033"/>
    </cofactor>
</comment>
<evidence type="ECO:0000259" key="15">
    <source>
        <dbReference type="PROSITE" id="PS50089"/>
    </source>
</evidence>
<dbReference type="GO" id="GO:0031490">
    <property type="term" value="F:chromatin DNA binding"/>
    <property type="evidence" value="ECO:0007669"/>
    <property type="project" value="TreeGrafter"/>
</dbReference>
<comment type="function">
    <text evidence="12">May function as histone H3 lysine demethylase and be involved in regulation of gene expression.</text>
</comment>
<name>A0AAN9JQ11_CLITE</name>
<evidence type="ECO:0000313" key="17">
    <source>
        <dbReference type="EMBL" id="KAK7303340.1"/>
    </source>
</evidence>
<dbReference type="SUPFAM" id="SSF51197">
    <property type="entry name" value="Clavaminate synthase-like"/>
    <property type="match status" value="1"/>
</dbReference>
<dbReference type="InterPro" id="IPR045109">
    <property type="entry name" value="LSDs-like"/>
</dbReference>
<dbReference type="PROSITE" id="PS51184">
    <property type="entry name" value="JMJC"/>
    <property type="match status" value="1"/>
</dbReference>
<keyword evidence="10" id="KW-0804">Transcription</keyword>
<dbReference type="Pfam" id="PF02373">
    <property type="entry name" value="JmjC"/>
    <property type="match status" value="1"/>
</dbReference>
<dbReference type="PANTHER" id="PTHR12549:SF50">
    <property type="entry name" value="TRANSCRIPTION FACTOR JUMONJI (JMJC) DOMAIN PROTEIN"/>
    <property type="match status" value="1"/>
</dbReference>
<dbReference type="PROSITE" id="PS50089">
    <property type="entry name" value="ZF_RING_2"/>
    <property type="match status" value="1"/>
</dbReference>
<feature type="compositionally biased region" description="Basic and acidic residues" evidence="14">
    <location>
        <begin position="54"/>
        <end position="67"/>
    </location>
</feature>
<keyword evidence="4" id="KW-0479">Metal-binding</keyword>
<feature type="domain" description="JmjC" evidence="16">
    <location>
        <begin position="628"/>
        <end position="861"/>
    </location>
</feature>
<evidence type="ECO:0000256" key="2">
    <source>
        <dbReference type="ARBA" id="ARBA00004123"/>
    </source>
</evidence>
<reference evidence="17 18" key="1">
    <citation type="submission" date="2024-01" db="EMBL/GenBank/DDBJ databases">
        <title>The genomes of 5 underutilized Papilionoideae crops provide insights into root nodulation and disease resistance.</title>
        <authorList>
            <person name="Yuan L."/>
        </authorList>
    </citation>
    <scope>NUCLEOTIDE SEQUENCE [LARGE SCALE GENOMIC DNA]</scope>
    <source>
        <strain evidence="17">LY-2023</strain>
        <tissue evidence="17">Leaf</tissue>
    </source>
</reference>
<keyword evidence="18" id="KW-1185">Reference proteome</keyword>
<dbReference type="Gene3D" id="2.60.120.650">
    <property type="entry name" value="Cupin"/>
    <property type="match status" value="1"/>
</dbReference>
<keyword evidence="9" id="KW-0805">Transcription regulation</keyword>
<proteinExistence type="inferred from homology"/>
<dbReference type="Proteomes" id="UP001359559">
    <property type="component" value="Unassembled WGS sequence"/>
</dbReference>
<protein>
    <recommendedName>
        <fullName evidence="19">Transcription factor jumonji domain-containing protein</fullName>
    </recommendedName>
</protein>
<dbReference type="EMBL" id="JAYKXN010000003">
    <property type="protein sequence ID" value="KAK7303340.1"/>
    <property type="molecule type" value="Genomic_DNA"/>
</dbReference>
<comment type="subcellular location">
    <subcellularLocation>
        <location evidence="2">Nucleus</location>
    </subcellularLocation>
</comment>
<evidence type="ECO:0000256" key="7">
    <source>
        <dbReference type="ARBA" id="ARBA00023002"/>
    </source>
</evidence>
<comment type="caution">
    <text evidence="17">The sequence shown here is derived from an EMBL/GenBank/DDBJ whole genome shotgun (WGS) entry which is preliminary data.</text>
</comment>
<evidence type="ECO:0000313" key="18">
    <source>
        <dbReference type="Proteomes" id="UP001359559"/>
    </source>
</evidence>
<dbReference type="AlphaFoldDB" id="A0AAN9JQ11"/>
<keyword evidence="7" id="KW-0560">Oxidoreductase</keyword>
<evidence type="ECO:0000256" key="1">
    <source>
        <dbReference type="ARBA" id="ARBA00001954"/>
    </source>
</evidence>
<evidence type="ECO:0000256" key="4">
    <source>
        <dbReference type="ARBA" id="ARBA00022723"/>
    </source>
</evidence>
<keyword evidence="11" id="KW-0539">Nucleus</keyword>
<dbReference type="GO" id="GO:0032454">
    <property type="term" value="F:histone H3K9 demethylase activity"/>
    <property type="evidence" value="ECO:0007669"/>
    <property type="project" value="InterPro"/>
</dbReference>
<evidence type="ECO:0000256" key="6">
    <source>
        <dbReference type="ARBA" id="ARBA00022833"/>
    </source>
</evidence>
<dbReference type="Pfam" id="PF10497">
    <property type="entry name" value="zf-4CXXC_R1"/>
    <property type="match status" value="1"/>
</dbReference>
<dbReference type="GO" id="GO:0006357">
    <property type="term" value="P:regulation of transcription by RNA polymerase II"/>
    <property type="evidence" value="ECO:0007669"/>
    <property type="project" value="TreeGrafter"/>
</dbReference>
<keyword evidence="6" id="KW-0862">Zinc</keyword>
<evidence type="ECO:0000256" key="13">
    <source>
        <dbReference type="PROSITE-ProRule" id="PRU00175"/>
    </source>
</evidence>
<sequence length="861" mass="98540">MLQQWGICNYLSLFPVLSAVRMKSVFPRQGESEKQNEDKLQFLRYSNSFGIRKRQNDQHGNENLKSGREKRKKSTALGIKVSASLGEWSNQYADNNTDNSLRYSRDFGISKKRKIQDGHTHGVAKLKSKGDEDILVSSKRTTELSSKKRQEPKKCLTNLKKKRKFEDTILINSLEEDEEVLVSSMINSRSKARKKDSVMETGQIFKKCHQCMKKERAALVPCSKCQKMYCVRCTRQWYPNMSKEDIAKNCPFCRKCCNCNACLRLKGTIKTSNRNITDCEKVKYLQYMINLLLPFMQQICEEQNEELEIETKIQGKSSSEIEIPQMPCGDNERIYCDHCATSIIDLHRSCSKCSFEICLACCKEIRNGSISARPELKFQYVNRGYDYMHGGDPLPVSSDLGTSEDHKKVFTKWGTNSDGSVRCAPKEMGGCGGSVLELKCVLPNGWISELEAKACNMLNSFCKTEETTLLKEATSSCKSMVRAAFRDGTNDNNLYCPESSDLIKEGLFLFRKHWTKGEPVIVRDVLKQGTGLSWEPMVTWRALSENVVPGISSNMSEVKAIDCLASCEVEIDTRTFFKGYTEGRTYRNLWPEMLKLKDWPPSDKFEDLLPRHCDEFIRCLPFQEYCDPHEGILNLAVKLPAHVLKPDLGPKTYIAYGIKEELGRGDSVTNLHCDMSDAVNILTHTAEVTLTDEQQSAISKLRKAHKAQDERELYDRRGQQEKEKCPIEINGKIFPNDEPNIFRGTTETGGALWDIFRREDTEKLEAYLRKHSKEFRHTYCSPVKEVVHPIHDQCFYLTLEHKKKLKKEFGVEPWSFEQKLGEAVFIPAGCPHQVRNLKIKKMIVYAVHHAVKELEILASRS</sequence>
<gene>
    <name evidence="17" type="ORF">RJT34_14243</name>
</gene>
<dbReference type="GO" id="GO:0000118">
    <property type="term" value="C:histone deacetylase complex"/>
    <property type="evidence" value="ECO:0007669"/>
    <property type="project" value="TreeGrafter"/>
</dbReference>
<dbReference type="InterPro" id="IPR018866">
    <property type="entry name" value="Znf-4CXXC_R1"/>
</dbReference>
<accession>A0AAN9JQ11</accession>
<dbReference type="SMART" id="SM00558">
    <property type="entry name" value="JmjC"/>
    <property type="match status" value="1"/>
</dbReference>
<dbReference type="InterPro" id="IPR003347">
    <property type="entry name" value="JmjC_dom"/>
</dbReference>
<evidence type="ECO:0000256" key="11">
    <source>
        <dbReference type="ARBA" id="ARBA00023242"/>
    </source>
</evidence>
<feature type="region of interest" description="Disordered" evidence="14">
    <location>
        <begin position="54"/>
        <end position="75"/>
    </location>
</feature>
<dbReference type="GO" id="GO:0000785">
    <property type="term" value="C:chromatin"/>
    <property type="evidence" value="ECO:0007669"/>
    <property type="project" value="TreeGrafter"/>
</dbReference>
<evidence type="ECO:0000256" key="9">
    <source>
        <dbReference type="ARBA" id="ARBA00023015"/>
    </source>
</evidence>
<dbReference type="GO" id="GO:0003712">
    <property type="term" value="F:transcription coregulator activity"/>
    <property type="evidence" value="ECO:0007669"/>
    <property type="project" value="TreeGrafter"/>
</dbReference>